<evidence type="ECO:0000256" key="4">
    <source>
        <dbReference type="ARBA" id="ARBA00023316"/>
    </source>
</evidence>
<evidence type="ECO:0000256" key="3">
    <source>
        <dbReference type="ARBA" id="ARBA00022801"/>
    </source>
</evidence>
<organism evidence="6 7">
    <name type="scientific">Litorisediminicola beolgyonensis</name>
    <dbReference type="NCBI Taxonomy" id="1173614"/>
    <lineage>
        <taxon>Bacteria</taxon>
        <taxon>Pseudomonadati</taxon>
        <taxon>Pseudomonadota</taxon>
        <taxon>Alphaproteobacteria</taxon>
        <taxon>Rhodobacterales</taxon>
        <taxon>Paracoccaceae</taxon>
        <taxon>Litorisediminicola</taxon>
    </lineage>
</organism>
<comment type="caution">
    <text evidence="6">The sequence shown here is derived from an EMBL/GenBank/DDBJ whole genome shotgun (WGS) entry which is preliminary data.</text>
</comment>
<sequence length="197" mass="21515">MLHYTAMASAAAACEWLCAEKAQVSAHYVIAEDGRSWQLVEEDQRAWHAGTGQWGEITDMNSRSIGIELANTGAHPFPEPQMAALETLLRAIRDRHAIPPGRVIGHSDFAIGRKIDPGPRFDWARLARRGLALDPIPAEPQPITASAHAAGYRWQDGQEDALLQALRFRLRPGHEGPEDDTDRRLAAGFAAALRAGG</sequence>
<evidence type="ECO:0000256" key="2">
    <source>
        <dbReference type="ARBA" id="ARBA00011901"/>
    </source>
</evidence>
<protein>
    <recommendedName>
        <fullName evidence="2">N-acetylmuramoyl-L-alanine amidase</fullName>
        <ecNumber evidence="2">3.5.1.28</ecNumber>
    </recommendedName>
</protein>
<evidence type="ECO:0000256" key="1">
    <source>
        <dbReference type="ARBA" id="ARBA00001561"/>
    </source>
</evidence>
<comment type="catalytic activity">
    <reaction evidence="1">
        <text>Hydrolyzes the link between N-acetylmuramoyl residues and L-amino acid residues in certain cell-wall glycopeptides.</text>
        <dbReference type="EC" id="3.5.1.28"/>
    </reaction>
</comment>
<dbReference type="RefSeq" id="WP_386801975.1">
    <property type="nucleotide sequence ID" value="NZ_JBHTMU010000007.1"/>
</dbReference>
<keyword evidence="4" id="KW-0961">Cell wall biogenesis/degradation</keyword>
<dbReference type="InterPro" id="IPR051206">
    <property type="entry name" value="NAMLAA_amidase_2"/>
</dbReference>
<evidence type="ECO:0000313" key="7">
    <source>
        <dbReference type="Proteomes" id="UP001597135"/>
    </source>
</evidence>
<dbReference type="GO" id="GO:0008745">
    <property type="term" value="F:N-acetylmuramoyl-L-alanine amidase activity"/>
    <property type="evidence" value="ECO:0007669"/>
    <property type="project" value="UniProtKB-EC"/>
</dbReference>
<dbReference type="InterPro" id="IPR036505">
    <property type="entry name" value="Amidase/PGRP_sf"/>
</dbReference>
<evidence type="ECO:0000313" key="6">
    <source>
        <dbReference type="EMBL" id="MFD1341912.1"/>
    </source>
</evidence>
<dbReference type="PANTHER" id="PTHR30417:SF1">
    <property type="entry name" value="N-ACETYLMURAMOYL-L-ALANINE AMIDASE AMID"/>
    <property type="match status" value="1"/>
</dbReference>
<dbReference type="EC" id="3.5.1.28" evidence="2"/>
<dbReference type="PANTHER" id="PTHR30417">
    <property type="entry name" value="N-ACETYLMURAMOYL-L-ALANINE AMIDASE AMID"/>
    <property type="match status" value="1"/>
</dbReference>
<dbReference type="Proteomes" id="UP001597135">
    <property type="component" value="Unassembled WGS sequence"/>
</dbReference>
<dbReference type="SMART" id="SM00644">
    <property type="entry name" value="Ami_2"/>
    <property type="match status" value="1"/>
</dbReference>
<evidence type="ECO:0000259" key="5">
    <source>
        <dbReference type="SMART" id="SM00644"/>
    </source>
</evidence>
<gene>
    <name evidence="6" type="ORF">ACFQ4E_05710</name>
</gene>
<dbReference type="CDD" id="cd06583">
    <property type="entry name" value="PGRP"/>
    <property type="match status" value="1"/>
</dbReference>
<accession>A0ABW3ZGN4</accession>
<proteinExistence type="predicted"/>
<dbReference type="EMBL" id="JBHTMU010000007">
    <property type="protein sequence ID" value="MFD1341912.1"/>
    <property type="molecule type" value="Genomic_DNA"/>
</dbReference>
<feature type="domain" description="N-acetylmuramoyl-L-alanine amidase" evidence="5">
    <location>
        <begin position="1"/>
        <end position="118"/>
    </location>
</feature>
<name>A0ABW3ZGN4_9RHOB</name>
<dbReference type="Pfam" id="PF01510">
    <property type="entry name" value="Amidase_2"/>
    <property type="match status" value="1"/>
</dbReference>
<dbReference type="SUPFAM" id="SSF55846">
    <property type="entry name" value="N-acetylmuramoyl-L-alanine amidase-like"/>
    <property type="match status" value="1"/>
</dbReference>
<dbReference type="Gene3D" id="3.40.80.10">
    <property type="entry name" value="Peptidoglycan recognition protein-like"/>
    <property type="match status" value="1"/>
</dbReference>
<keyword evidence="7" id="KW-1185">Reference proteome</keyword>
<dbReference type="InterPro" id="IPR002502">
    <property type="entry name" value="Amidase_domain"/>
</dbReference>
<reference evidence="7" key="1">
    <citation type="journal article" date="2019" name="Int. J. Syst. Evol. Microbiol.">
        <title>The Global Catalogue of Microorganisms (GCM) 10K type strain sequencing project: providing services to taxonomists for standard genome sequencing and annotation.</title>
        <authorList>
            <consortium name="The Broad Institute Genomics Platform"/>
            <consortium name="The Broad Institute Genome Sequencing Center for Infectious Disease"/>
            <person name="Wu L."/>
            <person name="Ma J."/>
        </authorList>
    </citation>
    <scope>NUCLEOTIDE SEQUENCE [LARGE SCALE GENOMIC DNA]</scope>
    <source>
        <strain evidence="7">CCUG 62953</strain>
    </source>
</reference>
<keyword evidence="3 6" id="KW-0378">Hydrolase</keyword>